<evidence type="ECO:0000256" key="1">
    <source>
        <dbReference type="SAM" id="MobiDB-lite"/>
    </source>
</evidence>
<protein>
    <submittedName>
        <fullName evidence="2">Uncharacterized protein</fullName>
    </submittedName>
</protein>
<evidence type="ECO:0000313" key="2">
    <source>
        <dbReference type="EMBL" id="MCI46884.1"/>
    </source>
</evidence>
<feature type="compositionally biased region" description="Low complexity" evidence="1">
    <location>
        <begin position="56"/>
        <end position="65"/>
    </location>
</feature>
<feature type="non-terminal residue" evidence="2">
    <location>
        <position position="94"/>
    </location>
</feature>
<feature type="region of interest" description="Disordered" evidence="1">
    <location>
        <begin position="1"/>
        <end position="94"/>
    </location>
</feature>
<sequence>MHLTHRTRFVLRQVKQTPKPLTQRTATQPGISPKESLGSIPHLLHRTLPKPPAPYPAYAIPNSHNLPPPRRPPPPSISQPSSLHPVTSCQHPKP</sequence>
<keyword evidence="3" id="KW-1185">Reference proteome</keyword>
<evidence type="ECO:0000313" key="3">
    <source>
        <dbReference type="Proteomes" id="UP000265520"/>
    </source>
</evidence>
<dbReference type="AlphaFoldDB" id="A0A392SFB4"/>
<comment type="caution">
    <text evidence="2">The sequence shown here is derived from an EMBL/GenBank/DDBJ whole genome shotgun (WGS) entry which is preliminary data.</text>
</comment>
<dbReference type="EMBL" id="LXQA010364190">
    <property type="protein sequence ID" value="MCI46884.1"/>
    <property type="molecule type" value="Genomic_DNA"/>
</dbReference>
<accession>A0A392SFB4</accession>
<reference evidence="2 3" key="1">
    <citation type="journal article" date="2018" name="Front. Plant Sci.">
        <title>Red Clover (Trifolium pratense) and Zigzag Clover (T. medium) - A Picture of Genomic Similarities and Differences.</title>
        <authorList>
            <person name="Dluhosova J."/>
            <person name="Istvanek J."/>
            <person name="Nedelnik J."/>
            <person name="Repkova J."/>
        </authorList>
    </citation>
    <scope>NUCLEOTIDE SEQUENCE [LARGE SCALE GENOMIC DNA]</scope>
    <source>
        <strain evidence="3">cv. 10/8</strain>
        <tissue evidence="2">Leaf</tissue>
    </source>
</reference>
<organism evidence="2 3">
    <name type="scientific">Trifolium medium</name>
    <dbReference type="NCBI Taxonomy" id="97028"/>
    <lineage>
        <taxon>Eukaryota</taxon>
        <taxon>Viridiplantae</taxon>
        <taxon>Streptophyta</taxon>
        <taxon>Embryophyta</taxon>
        <taxon>Tracheophyta</taxon>
        <taxon>Spermatophyta</taxon>
        <taxon>Magnoliopsida</taxon>
        <taxon>eudicotyledons</taxon>
        <taxon>Gunneridae</taxon>
        <taxon>Pentapetalae</taxon>
        <taxon>rosids</taxon>
        <taxon>fabids</taxon>
        <taxon>Fabales</taxon>
        <taxon>Fabaceae</taxon>
        <taxon>Papilionoideae</taxon>
        <taxon>50 kb inversion clade</taxon>
        <taxon>NPAAA clade</taxon>
        <taxon>Hologalegina</taxon>
        <taxon>IRL clade</taxon>
        <taxon>Trifolieae</taxon>
        <taxon>Trifolium</taxon>
    </lineage>
</organism>
<feature type="compositionally biased region" description="Polar residues" evidence="1">
    <location>
        <begin position="14"/>
        <end position="30"/>
    </location>
</feature>
<feature type="compositionally biased region" description="Pro residues" evidence="1">
    <location>
        <begin position="66"/>
        <end position="77"/>
    </location>
</feature>
<proteinExistence type="predicted"/>
<name>A0A392SFB4_9FABA</name>
<dbReference type="Proteomes" id="UP000265520">
    <property type="component" value="Unassembled WGS sequence"/>
</dbReference>